<dbReference type="AlphaFoldDB" id="A0A1G2BQZ6"/>
<name>A0A1G2BQZ6_9BACT</name>
<dbReference type="STRING" id="1798551.A3B30_03810"/>
<feature type="compositionally biased region" description="Basic and acidic residues" evidence="1">
    <location>
        <begin position="22"/>
        <end position="40"/>
    </location>
</feature>
<sequence>MVESSQERIPQRSNEQPAPMRQTERESKLEQASERQRSADEQAAAAVAAKIRETAGARPAIMVTAKDPELKAIEDILAEGLEEFFLNLPPSDQQSFKRTGEETAQKIRIVIRKKTSRIKDIVALIAKWLKALPGINRFFLEQEAKIKADKIVQRFRL</sequence>
<organism evidence="2 3">
    <name type="scientific">Candidatus Komeilibacteria bacterium RIFCSPLOWO2_01_FULL_52_15</name>
    <dbReference type="NCBI Taxonomy" id="1798551"/>
    <lineage>
        <taxon>Bacteria</taxon>
        <taxon>Candidatus Komeiliibacteriota</taxon>
    </lineage>
</organism>
<reference evidence="2 3" key="1">
    <citation type="journal article" date="2016" name="Nat. Commun.">
        <title>Thousands of microbial genomes shed light on interconnected biogeochemical processes in an aquifer system.</title>
        <authorList>
            <person name="Anantharaman K."/>
            <person name="Brown C.T."/>
            <person name="Hug L.A."/>
            <person name="Sharon I."/>
            <person name="Castelle C.J."/>
            <person name="Probst A.J."/>
            <person name="Thomas B.C."/>
            <person name="Singh A."/>
            <person name="Wilkins M.J."/>
            <person name="Karaoz U."/>
            <person name="Brodie E.L."/>
            <person name="Williams K.H."/>
            <person name="Hubbard S.S."/>
            <person name="Banfield J.F."/>
        </authorList>
    </citation>
    <scope>NUCLEOTIDE SEQUENCE [LARGE SCALE GENOMIC DNA]</scope>
</reference>
<gene>
    <name evidence="2" type="ORF">A3B30_03810</name>
</gene>
<dbReference type="Proteomes" id="UP000178248">
    <property type="component" value="Unassembled WGS sequence"/>
</dbReference>
<evidence type="ECO:0000313" key="3">
    <source>
        <dbReference type="Proteomes" id="UP000178248"/>
    </source>
</evidence>
<dbReference type="EMBL" id="MHKM01000017">
    <property type="protein sequence ID" value="OGY91573.1"/>
    <property type="molecule type" value="Genomic_DNA"/>
</dbReference>
<feature type="region of interest" description="Disordered" evidence="1">
    <location>
        <begin position="1"/>
        <end position="46"/>
    </location>
</feature>
<comment type="caution">
    <text evidence="2">The sequence shown here is derived from an EMBL/GenBank/DDBJ whole genome shotgun (WGS) entry which is preliminary data.</text>
</comment>
<evidence type="ECO:0000313" key="2">
    <source>
        <dbReference type="EMBL" id="OGY91573.1"/>
    </source>
</evidence>
<accession>A0A1G2BQZ6</accession>
<proteinExistence type="predicted"/>
<feature type="compositionally biased region" description="Basic and acidic residues" evidence="1">
    <location>
        <begin position="1"/>
        <end position="10"/>
    </location>
</feature>
<evidence type="ECO:0000256" key="1">
    <source>
        <dbReference type="SAM" id="MobiDB-lite"/>
    </source>
</evidence>
<protein>
    <submittedName>
        <fullName evidence="2">Uncharacterized protein</fullName>
    </submittedName>
</protein>